<comment type="caution">
    <text evidence="2">The sequence shown here is derived from an EMBL/GenBank/DDBJ whole genome shotgun (WGS) entry which is preliminary data.</text>
</comment>
<gene>
    <name evidence="2" type="ORF">AACH11_12445</name>
</gene>
<reference evidence="2 3" key="1">
    <citation type="submission" date="2024-04" db="EMBL/GenBank/DDBJ databases">
        <title>Novel species of the genus Ideonella isolated from streams.</title>
        <authorList>
            <person name="Lu H."/>
        </authorList>
    </citation>
    <scope>NUCLEOTIDE SEQUENCE [LARGE SCALE GENOMIC DNA]</scope>
    <source>
        <strain evidence="2 3">BYS139W</strain>
    </source>
</reference>
<protein>
    <recommendedName>
        <fullName evidence="4">Non-specific serine/threonine protein kinase</fullName>
    </recommendedName>
</protein>
<evidence type="ECO:0000313" key="2">
    <source>
        <dbReference type="EMBL" id="MEK8026773.1"/>
    </source>
</evidence>
<sequence>MHSPANRSPAPAALRQWALLAVRELVLSQSLDAAEEARAWEDTARRWRIANGDEEGNPAPSADRSKVKREPPHKGEVWWRKVYEPEYDALQVNETDVLKKLADMDPQGLAGLRNHVAHFEQSTKATRLAYRAVRTKDAGPNLDMWQVFAPCTSVGNAGLPLPLFAQPRFLAALTRQALIALDKLSQLGFVHVDVKPGNLCLAFPPGSHWRADRDIARGHWDLRALPLRLIDFELGFAPGVNRLPHEGDNDNWSPYLQACFREAKKEPQVRMRLRRLDGIDWGTDLWALGHTLLVWCSEAQNFLRQFSNAIALHWGVDGPAHRSAQDTVGPMQTELAFLRSFAKDLQACERPPADAQDADPTARANPPHRSLWSQLETRFKLGPGDSASRVEFQLIIPTRPLAVAEGSRWTDLAALRARTAAGAATAWARRQGRPLQAAARTTTAWGARHHRRLLAATAAGALAVAAVQGRGALAVALAPTVGQLARASLAAQVRADSPVQATLAPALLRLAGVLDDALPTRAITAELGATPQLPPRAAGAAAEADAATLAAVREANLRALALLADAPDAALQAPEDGRADGPPLGHRLLRQALESGRQLEEQAGRGHPPARGQPPAAPDARAAALARLHQRTAWPMAELLQVHLSSCYGAPQGRQPDALRPALASLLALDRKQAVNREFYIPSAEVYAQRLEAGQDPCYLPAATPG</sequence>
<dbReference type="EMBL" id="JBBUTF010000010">
    <property type="protein sequence ID" value="MEK8026773.1"/>
    <property type="molecule type" value="Genomic_DNA"/>
</dbReference>
<feature type="region of interest" description="Disordered" evidence="1">
    <location>
        <begin position="597"/>
        <end position="620"/>
    </location>
</feature>
<evidence type="ECO:0000256" key="1">
    <source>
        <dbReference type="SAM" id="MobiDB-lite"/>
    </source>
</evidence>
<accession>A0ABU9BDT7</accession>
<feature type="region of interest" description="Disordered" evidence="1">
    <location>
        <begin position="350"/>
        <end position="369"/>
    </location>
</feature>
<feature type="region of interest" description="Disordered" evidence="1">
    <location>
        <begin position="49"/>
        <end position="71"/>
    </location>
</feature>
<dbReference type="SUPFAM" id="SSF56112">
    <property type="entry name" value="Protein kinase-like (PK-like)"/>
    <property type="match status" value="1"/>
</dbReference>
<evidence type="ECO:0008006" key="4">
    <source>
        <dbReference type="Google" id="ProtNLM"/>
    </source>
</evidence>
<keyword evidence="3" id="KW-1185">Reference proteome</keyword>
<dbReference type="Proteomes" id="UP001368500">
    <property type="component" value="Unassembled WGS sequence"/>
</dbReference>
<dbReference type="InterPro" id="IPR011009">
    <property type="entry name" value="Kinase-like_dom_sf"/>
</dbReference>
<proteinExistence type="predicted"/>
<organism evidence="2 3">
    <name type="scientific">Pseudaquabacterium rugosum</name>
    <dbReference type="NCBI Taxonomy" id="2984194"/>
    <lineage>
        <taxon>Bacteria</taxon>
        <taxon>Pseudomonadati</taxon>
        <taxon>Pseudomonadota</taxon>
        <taxon>Betaproteobacteria</taxon>
        <taxon>Burkholderiales</taxon>
        <taxon>Sphaerotilaceae</taxon>
        <taxon>Pseudaquabacterium</taxon>
    </lineage>
</organism>
<name>A0ABU9BDT7_9BURK</name>
<dbReference type="RefSeq" id="WP_341374557.1">
    <property type="nucleotide sequence ID" value="NZ_JBBUTF010000010.1"/>
</dbReference>
<feature type="compositionally biased region" description="Low complexity" evidence="1">
    <location>
        <begin position="353"/>
        <end position="364"/>
    </location>
</feature>
<dbReference type="Gene3D" id="1.10.510.10">
    <property type="entry name" value="Transferase(Phosphotransferase) domain 1"/>
    <property type="match status" value="1"/>
</dbReference>
<evidence type="ECO:0000313" key="3">
    <source>
        <dbReference type="Proteomes" id="UP001368500"/>
    </source>
</evidence>